<feature type="region of interest" description="Disordered" evidence="1">
    <location>
        <begin position="143"/>
        <end position="175"/>
    </location>
</feature>
<evidence type="ECO:0000256" key="1">
    <source>
        <dbReference type="SAM" id="MobiDB-lite"/>
    </source>
</evidence>
<proteinExistence type="predicted"/>
<dbReference type="Proteomes" id="UP001385951">
    <property type="component" value="Unassembled WGS sequence"/>
</dbReference>
<dbReference type="AlphaFoldDB" id="A0AAW0H0Q1"/>
<comment type="caution">
    <text evidence="2">The sequence shown here is derived from an EMBL/GenBank/DDBJ whole genome shotgun (WGS) entry which is preliminary data.</text>
</comment>
<dbReference type="EMBL" id="JASBNA010000001">
    <property type="protein sequence ID" value="KAK7696354.1"/>
    <property type="molecule type" value="Genomic_DNA"/>
</dbReference>
<organism evidence="2 3">
    <name type="scientific">Cerrena zonata</name>
    <dbReference type="NCBI Taxonomy" id="2478898"/>
    <lineage>
        <taxon>Eukaryota</taxon>
        <taxon>Fungi</taxon>
        <taxon>Dikarya</taxon>
        <taxon>Basidiomycota</taxon>
        <taxon>Agaricomycotina</taxon>
        <taxon>Agaricomycetes</taxon>
        <taxon>Polyporales</taxon>
        <taxon>Cerrenaceae</taxon>
        <taxon>Cerrena</taxon>
    </lineage>
</organism>
<accession>A0AAW0H0Q1</accession>
<keyword evidence="3" id="KW-1185">Reference proteome</keyword>
<protein>
    <submittedName>
        <fullName evidence="2">Uncharacterized protein</fullName>
    </submittedName>
</protein>
<gene>
    <name evidence="2" type="ORF">QCA50_001008</name>
</gene>
<sequence>MVFVNNSTATTVGIDKLFHPTVLRDQMAFESAIGSFEQKLFDPGVDKAKLVDELMSVNNLFELIFSAVSEPSAECIKKSIFQSYPMTASGFNGSQTQRLLDELAKFVAARSLMPSADDSFRSVQSGTQALISISTTFNNTLDSVTEQPSPHVGPARRRKNVFHASQRDQKKARAKTYPAIDSKPFMSLNVDVPTNKVEADSLTREILTTQRRLLEQYLSILRNPDLYDAIKSACVPASLPEPEPELGVPVVSGSGLTEDQSTTATPSAFYMVQSLRAALHFDSPEGFGEWRILIPSSAQKDLRDTRKKDPVHFDTIVTKIKELSTGYFSKDNQKMLNRSPDGIPIFEAKVTPDKCLVYQIDCDQDFETGVECQGIVQSAADLISSLNPLQSSDSMGSTRTLSWPDLIGKHLPLDSRKSVKRTAIDVLNGPNLGRKVTMSFLQLPFLLFYRSSTAS</sequence>
<name>A0AAW0H0Q1_9APHY</name>
<evidence type="ECO:0000313" key="3">
    <source>
        <dbReference type="Proteomes" id="UP001385951"/>
    </source>
</evidence>
<reference evidence="2 3" key="1">
    <citation type="submission" date="2022-09" db="EMBL/GenBank/DDBJ databases">
        <authorList>
            <person name="Palmer J.M."/>
        </authorList>
    </citation>
    <scope>NUCLEOTIDE SEQUENCE [LARGE SCALE GENOMIC DNA]</scope>
    <source>
        <strain evidence="2 3">DSM 7382</strain>
    </source>
</reference>
<evidence type="ECO:0000313" key="2">
    <source>
        <dbReference type="EMBL" id="KAK7696354.1"/>
    </source>
</evidence>